<protein>
    <submittedName>
        <fullName evidence="1">Uncharacterized protein</fullName>
    </submittedName>
</protein>
<evidence type="ECO:0000313" key="2">
    <source>
        <dbReference type="Proteomes" id="UP000030661"/>
    </source>
</evidence>
<evidence type="ECO:0000313" key="1">
    <source>
        <dbReference type="EMBL" id="GAK59994.1"/>
    </source>
</evidence>
<reference evidence="1" key="1">
    <citation type="journal article" date="2015" name="PeerJ">
        <title>First genomic representation of candidate bacterial phylum KSB3 points to enhanced environmental sensing as a trigger of wastewater bulking.</title>
        <authorList>
            <person name="Sekiguchi Y."/>
            <person name="Ohashi A."/>
            <person name="Parks D.H."/>
            <person name="Yamauchi T."/>
            <person name="Tyson G.W."/>
            <person name="Hugenholtz P."/>
        </authorList>
    </citation>
    <scope>NUCLEOTIDE SEQUENCE [LARGE SCALE GENOMIC DNA]</scope>
</reference>
<gene>
    <name evidence="1" type="ORF">U27_06981</name>
</gene>
<keyword evidence="2" id="KW-1185">Reference proteome</keyword>
<dbReference type="AlphaFoldDB" id="A0A081C5Y9"/>
<proteinExistence type="predicted"/>
<accession>A0A081C5Y9</accession>
<dbReference type="Proteomes" id="UP000030661">
    <property type="component" value="Unassembled WGS sequence"/>
</dbReference>
<name>A0A081C5Y9_VECG1</name>
<dbReference type="HOGENOM" id="CLU_2950899_0_0_0"/>
<dbReference type="EMBL" id="DF820471">
    <property type="protein sequence ID" value="GAK59994.1"/>
    <property type="molecule type" value="Genomic_DNA"/>
</dbReference>
<organism evidence="1">
    <name type="scientific">Vecturithrix granuli</name>
    <dbReference type="NCBI Taxonomy" id="1499967"/>
    <lineage>
        <taxon>Bacteria</taxon>
        <taxon>Candidatus Moduliflexota</taxon>
        <taxon>Candidatus Vecturitrichia</taxon>
        <taxon>Candidatus Vecturitrichales</taxon>
        <taxon>Candidatus Vecturitrichaceae</taxon>
        <taxon>Candidatus Vecturithrix</taxon>
    </lineage>
</organism>
<sequence>MLIGYNGVKVDFGLFKNFDTFKTSALDLLRNNFTYQSFCQIQFETQKVTFLMEYFDILK</sequence>
<dbReference type="STRING" id="1499967.U27_06981"/>